<dbReference type="Pfam" id="PF22638">
    <property type="entry name" value="FlgK_D1"/>
    <property type="match status" value="1"/>
</dbReference>
<evidence type="ECO:0000259" key="9">
    <source>
        <dbReference type="Pfam" id="PF22638"/>
    </source>
</evidence>
<dbReference type="InterPro" id="IPR010930">
    <property type="entry name" value="Flg_bb/hook_C_dom"/>
</dbReference>
<feature type="coiled-coil region" evidence="7">
    <location>
        <begin position="142"/>
        <end position="194"/>
    </location>
</feature>
<dbReference type="GO" id="GO:0005576">
    <property type="term" value="C:extracellular region"/>
    <property type="evidence" value="ECO:0007669"/>
    <property type="project" value="UniProtKB-SubCell"/>
</dbReference>
<comment type="similarity">
    <text evidence="3">Belongs to the flagella basal body rod proteins family.</text>
</comment>
<dbReference type="RefSeq" id="WP_023928276.1">
    <property type="nucleotide sequence ID" value="NZ_KI669455.1"/>
</dbReference>
<evidence type="ECO:0000256" key="4">
    <source>
        <dbReference type="ARBA" id="ARBA00016244"/>
    </source>
</evidence>
<keyword evidence="6" id="KW-0975">Bacterial flagellum</keyword>
<dbReference type="NCBIfam" id="TIGR02492">
    <property type="entry name" value="flgK_ends"/>
    <property type="match status" value="1"/>
</dbReference>
<name>V8C6P0_9HELI</name>
<sequence length="609" mass="69725">MGGILSSLNTSYTGLVGHQVMVDTTSNNISNASDEFYSRKRVIAQPERPLVMHQGLIIGRGVDIPAIRRIHDDFVFDRYTKSGSEMAFFQNSFDFLREISAYFPDVEGVGIYNDLEAYFNAWKDVSKNSQDPAQKQVLAEATQVLTRNLRDTRTKLVNLQRQASENLETLINEANRLGSEIAQLNGKIKEMEDAKQYRQANELRDRRDQYEFHLIEIIGGRVYKNHLRTDSLLQARNADFDENYVMNIARGFNMVDGYTFHPIKLDKENNAEHLNRVYWHTYDFKDVDITDKLDEGKAGSLISLYNTGYKGTKIGHIQHYIDLLDTFAQGFMEATNAIYAQSAAKELIGEQVQFGRYEALKDTNYNFKNGSFDLMAYNTKGDVIATKRIYIDNVTTMHDIVRAINGNKDDNDDNNDINDFDDYFRAIFDPEVKQFVIESTNPREGIYVAIKDNGTNFTGAMGINKFLQGQSARDIRLHRDYEKDATQIRPWLTPTAGNFDVANMMQQLQYDKIDFFNKHTKQPFKMGINEFYQFAAGRIATDTEETQRTLDTKTSVFEATKKEHLSITQVSIDEEMVDLIKFQGGYAANAKVITTIDKMIDTLLSIKQP</sequence>
<dbReference type="STRING" id="1357400.HMPREF2086_01541"/>
<gene>
    <name evidence="10" type="ORF">HMPREF2086_01541</name>
</gene>
<dbReference type="SUPFAM" id="SSF64518">
    <property type="entry name" value="Phase 1 flagellin"/>
    <property type="match status" value="1"/>
</dbReference>
<evidence type="ECO:0000256" key="1">
    <source>
        <dbReference type="ARBA" id="ARBA00004365"/>
    </source>
</evidence>
<keyword evidence="10" id="KW-0969">Cilium</keyword>
<dbReference type="PRINTS" id="PR01005">
    <property type="entry name" value="FLGHOOKAP1"/>
</dbReference>
<dbReference type="Pfam" id="PF06429">
    <property type="entry name" value="Flg_bbr_C"/>
    <property type="match status" value="1"/>
</dbReference>
<evidence type="ECO:0000256" key="2">
    <source>
        <dbReference type="ARBA" id="ARBA00004613"/>
    </source>
</evidence>
<protein>
    <recommendedName>
        <fullName evidence="4">Flagellar hook-associated protein 1</fullName>
    </recommendedName>
</protein>
<evidence type="ECO:0000256" key="6">
    <source>
        <dbReference type="ARBA" id="ARBA00023143"/>
    </source>
</evidence>
<comment type="subcellular location">
    <subcellularLocation>
        <location evidence="1">Bacterial flagellum</location>
    </subcellularLocation>
    <subcellularLocation>
        <location evidence="2">Secreted</location>
    </subcellularLocation>
</comment>
<dbReference type="PANTHER" id="PTHR30033:SF1">
    <property type="entry name" value="FLAGELLAR HOOK-ASSOCIATED PROTEIN 1"/>
    <property type="match status" value="1"/>
</dbReference>
<accession>V8C6P0</accession>
<feature type="domain" description="Flagellar hook-associated protein FlgK helical" evidence="9">
    <location>
        <begin position="98"/>
        <end position="341"/>
    </location>
</feature>
<keyword evidence="11" id="KW-1185">Reference proteome</keyword>
<dbReference type="InterPro" id="IPR053927">
    <property type="entry name" value="FlgK_helical"/>
</dbReference>
<keyword evidence="10" id="KW-0966">Cell projection</keyword>
<comment type="caution">
    <text evidence="10">The sequence shown here is derived from an EMBL/GenBank/DDBJ whole genome shotgun (WGS) entry which is preliminary data.</text>
</comment>
<evidence type="ECO:0000313" key="11">
    <source>
        <dbReference type="Proteomes" id="UP000018731"/>
    </source>
</evidence>
<proteinExistence type="inferred from homology"/>
<evidence type="ECO:0000259" key="8">
    <source>
        <dbReference type="Pfam" id="PF06429"/>
    </source>
</evidence>
<dbReference type="GO" id="GO:0005198">
    <property type="term" value="F:structural molecule activity"/>
    <property type="evidence" value="ECO:0007669"/>
    <property type="project" value="InterPro"/>
</dbReference>
<dbReference type="OrthoDB" id="9802553at2"/>
<dbReference type="AlphaFoldDB" id="V8C6P0"/>
<evidence type="ECO:0000256" key="7">
    <source>
        <dbReference type="SAM" id="Coils"/>
    </source>
</evidence>
<evidence type="ECO:0000256" key="5">
    <source>
        <dbReference type="ARBA" id="ARBA00022525"/>
    </source>
</evidence>
<reference evidence="10 11" key="1">
    <citation type="journal article" date="2014" name="Genome Announc.">
        <title>Draft genome sequences of six enterohepatic helicobacter species isolated from humans and one from rhesus macaques.</title>
        <authorList>
            <person name="Shen Z."/>
            <person name="Sheh A."/>
            <person name="Young S.K."/>
            <person name="Abouelliel A."/>
            <person name="Ward D.V."/>
            <person name="Earl A.M."/>
            <person name="Fox J.G."/>
        </authorList>
    </citation>
    <scope>NUCLEOTIDE SEQUENCE [LARGE SCALE GENOMIC DNA]</scope>
    <source>
        <strain evidence="10 11">MIT 99-5501</strain>
    </source>
</reference>
<dbReference type="PATRIC" id="fig|1357400.3.peg.2075"/>
<dbReference type="InterPro" id="IPR002371">
    <property type="entry name" value="FlgK"/>
</dbReference>
<dbReference type="GO" id="GO:0044780">
    <property type="term" value="P:bacterial-type flagellum assembly"/>
    <property type="evidence" value="ECO:0007669"/>
    <property type="project" value="InterPro"/>
</dbReference>
<feature type="domain" description="Flagellar basal-body/hook protein C-terminal" evidence="8">
    <location>
        <begin position="564"/>
        <end position="605"/>
    </location>
</feature>
<dbReference type="eggNOG" id="COG1256">
    <property type="taxonomic scope" value="Bacteria"/>
</dbReference>
<evidence type="ECO:0000313" key="10">
    <source>
        <dbReference type="EMBL" id="ETD22742.1"/>
    </source>
</evidence>
<dbReference type="Proteomes" id="UP000018731">
    <property type="component" value="Unassembled WGS sequence"/>
</dbReference>
<keyword evidence="10" id="KW-0282">Flagellum</keyword>
<dbReference type="HOGENOM" id="CLU_012762_1_3_7"/>
<keyword evidence="7" id="KW-0175">Coiled coil</keyword>
<dbReference type="PANTHER" id="PTHR30033">
    <property type="entry name" value="FLAGELLAR HOOK-ASSOCIATED PROTEIN 1"/>
    <property type="match status" value="1"/>
</dbReference>
<keyword evidence="5" id="KW-0964">Secreted</keyword>
<dbReference type="GO" id="GO:0009424">
    <property type="term" value="C:bacterial-type flagellum hook"/>
    <property type="evidence" value="ECO:0007669"/>
    <property type="project" value="InterPro"/>
</dbReference>
<organism evidence="10 11">
    <name type="scientific">Helicobacter macacae MIT 99-5501</name>
    <dbReference type="NCBI Taxonomy" id="1357400"/>
    <lineage>
        <taxon>Bacteria</taxon>
        <taxon>Pseudomonadati</taxon>
        <taxon>Campylobacterota</taxon>
        <taxon>Epsilonproteobacteria</taxon>
        <taxon>Campylobacterales</taxon>
        <taxon>Helicobacteraceae</taxon>
        <taxon>Helicobacter</taxon>
    </lineage>
</organism>
<dbReference type="EMBL" id="AZJI01000007">
    <property type="protein sequence ID" value="ETD22742.1"/>
    <property type="molecule type" value="Genomic_DNA"/>
</dbReference>
<evidence type="ECO:0000256" key="3">
    <source>
        <dbReference type="ARBA" id="ARBA00009677"/>
    </source>
</evidence>